<gene>
    <name evidence="1" type="ORF">MNBD_GAMMA21-2668</name>
</gene>
<name>A0A3B1A6Y2_9ZZZZ</name>
<organism evidence="1">
    <name type="scientific">hydrothermal vent metagenome</name>
    <dbReference type="NCBI Taxonomy" id="652676"/>
    <lineage>
        <taxon>unclassified sequences</taxon>
        <taxon>metagenomes</taxon>
        <taxon>ecological metagenomes</taxon>
    </lineage>
</organism>
<accession>A0A3B1A6Y2</accession>
<reference evidence="1" key="1">
    <citation type="submission" date="2018-06" db="EMBL/GenBank/DDBJ databases">
        <authorList>
            <person name="Zhirakovskaya E."/>
        </authorList>
    </citation>
    <scope>NUCLEOTIDE SEQUENCE</scope>
</reference>
<dbReference type="AlphaFoldDB" id="A0A3B1A6Y2"/>
<evidence type="ECO:0000313" key="1">
    <source>
        <dbReference type="EMBL" id="VAX01486.1"/>
    </source>
</evidence>
<proteinExistence type="predicted"/>
<sequence>MSKSLGLDIPELEKPSKDNFDLRPKQIDAWLDSLPRANIGETARRVFELLVEINRYRYPYQNRLYFLDAARETVLYVTDAMKRHFVGVNAPLPSKNLKIVSATREIHHAMAIGYMISIEGYLNHSLFFSDTKVLANMIQRCLSALGRVLLTSYQTYTPYPKNVWSQIHKLYLAAEQQKLLNITTIDNQNVHNVKTNINSEYMRILLTALTSPYKLRHGEAGKVYTVLERWTHKSKLSTTENITRTNSLFGVNLASDDPPRAYSITNNVEESDFLRVLDSTSLTKAIRKDLKHGFKTGETTITSIDINRPDLSQDLMKRLLIAWCVIPKRNYPRNDIEESVHITLGLTATHQVIISGSKKDNAYAINPDTPPEHDIFDQTAQYKSNNISHSEADAQPDVWEMIYFQGKDAALESLEEKYKEDKLNDGQETQTPAPVKKQQAETWLILNESARGYCVKTISETRSRAQVGELVGVRRQIANTAWKWGVGVIRWMKCDTTTGLMLGIEMLTPDAAAIGLRVVSNARHDYQRTLMLPELPAVNQPTSLITTAVPYRIGHKLVINILGKEILVKLSKQVQNTGLFAQFQFEIMEEQGAIVHGGADNEEDDDNHDFSGVWNSI</sequence>
<protein>
    <recommendedName>
        <fullName evidence="2">DnaK-related protein</fullName>
    </recommendedName>
</protein>
<evidence type="ECO:0008006" key="2">
    <source>
        <dbReference type="Google" id="ProtNLM"/>
    </source>
</evidence>
<dbReference type="EMBL" id="UOFR01000084">
    <property type="protein sequence ID" value="VAX01486.1"/>
    <property type="molecule type" value="Genomic_DNA"/>
</dbReference>